<dbReference type="EMBL" id="UYRT01001161">
    <property type="protein sequence ID" value="VDK29296.1"/>
    <property type="molecule type" value="Genomic_DNA"/>
</dbReference>
<keyword evidence="4" id="KW-1185">Reference proteome</keyword>
<evidence type="ECO:0000313" key="5">
    <source>
        <dbReference type="WBParaSite" id="GPUH_0000105601-mRNA-1"/>
    </source>
</evidence>
<evidence type="ECO:0000313" key="4">
    <source>
        <dbReference type="Proteomes" id="UP000271098"/>
    </source>
</evidence>
<feature type="compositionally biased region" description="Basic and acidic residues" evidence="2">
    <location>
        <begin position="266"/>
        <end position="278"/>
    </location>
</feature>
<accession>A0A183CX65</accession>
<feature type="compositionally biased region" description="Pro residues" evidence="2">
    <location>
        <begin position="253"/>
        <end position="263"/>
    </location>
</feature>
<dbReference type="Pfam" id="PF01391">
    <property type="entry name" value="Collagen"/>
    <property type="match status" value="2"/>
</dbReference>
<dbReference type="AlphaFoldDB" id="A0A183CX65"/>
<sequence>MEPANTTDGTLTLFRMRRYAVSAVLLSTTRTRHLWIELYALQDAQRIRWPQKLVRTKRKWSFGKWYDDLNDTKSKDSLLEIDQSAVQACTATNISWAKLYIKRVLLLLFSPVGTTINLYSNFQDHMVNNISNSRSCVPTSAIGLPGEPGDDGEDGLDGKPGTEGLPGKDAETDGDRQQLEPCIICPPGPPGCPGPIGPKGPPGPKGKPGLPGLDGQRGEPGLIGAPGPTGQRGPRGPKGVQGENGRVILAEGPPGPRGPPGQRGPPGERGKKGEDGKLGEQGPPGLPGEPGLPGPEGKQGIRGARGLPGKRGFIGSCKHCPPPRLPPGYHVVDE</sequence>
<gene>
    <name evidence="3" type="ORF">GPUH_LOCUS1056</name>
</gene>
<evidence type="ECO:0000313" key="3">
    <source>
        <dbReference type="EMBL" id="VDK29296.1"/>
    </source>
</evidence>
<dbReference type="WBParaSite" id="GPUH_0000105601-mRNA-1">
    <property type="protein sequence ID" value="GPUH_0000105601-mRNA-1"/>
    <property type="gene ID" value="GPUH_0000105601"/>
</dbReference>
<feature type="region of interest" description="Disordered" evidence="2">
    <location>
        <begin position="138"/>
        <end position="334"/>
    </location>
</feature>
<feature type="compositionally biased region" description="Basic and acidic residues" evidence="2">
    <location>
        <begin position="166"/>
        <end position="178"/>
    </location>
</feature>
<reference evidence="5" key="1">
    <citation type="submission" date="2016-06" db="UniProtKB">
        <authorList>
            <consortium name="WormBaseParasite"/>
        </authorList>
    </citation>
    <scope>IDENTIFICATION</scope>
</reference>
<evidence type="ECO:0000256" key="2">
    <source>
        <dbReference type="SAM" id="MobiDB-lite"/>
    </source>
</evidence>
<feature type="compositionally biased region" description="Pro residues" evidence="2">
    <location>
        <begin position="184"/>
        <end position="205"/>
    </location>
</feature>
<dbReference type="InterPro" id="IPR008160">
    <property type="entry name" value="Collagen"/>
</dbReference>
<name>A0A183CX65_9BILA</name>
<dbReference type="Proteomes" id="UP000271098">
    <property type="component" value="Unassembled WGS sequence"/>
</dbReference>
<evidence type="ECO:0000256" key="1">
    <source>
        <dbReference type="ARBA" id="ARBA00022737"/>
    </source>
</evidence>
<dbReference type="PANTHER" id="PTHR24637">
    <property type="entry name" value="COLLAGEN"/>
    <property type="match status" value="1"/>
</dbReference>
<keyword evidence="1" id="KW-0677">Repeat</keyword>
<organism evidence="5">
    <name type="scientific">Gongylonema pulchrum</name>
    <dbReference type="NCBI Taxonomy" id="637853"/>
    <lineage>
        <taxon>Eukaryota</taxon>
        <taxon>Metazoa</taxon>
        <taxon>Ecdysozoa</taxon>
        <taxon>Nematoda</taxon>
        <taxon>Chromadorea</taxon>
        <taxon>Rhabditida</taxon>
        <taxon>Spirurina</taxon>
        <taxon>Spiruromorpha</taxon>
        <taxon>Spiruroidea</taxon>
        <taxon>Gongylonematidae</taxon>
        <taxon>Gongylonema</taxon>
    </lineage>
</organism>
<feature type="compositionally biased region" description="Pro residues" evidence="2">
    <location>
        <begin position="284"/>
        <end position="293"/>
    </location>
</feature>
<protein>
    <submittedName>
        <fullName evidence="5">Collagen triple helix repeat protein</fullName>
    </submittedName>
</protein>
<reference evidence="3 4" key="2">
    <citation type="submission" date="2018-11" db="EMBL/GenBank/DDBJ databases">
        <authorList>
            <consortium name="Pathogen Informatics"/>
        </authorList>
    </citation>
    <scope>NUCLEOTIDE SEQUENCE [LARGE SCALE GENOMIC DNA]</scope>
</reference>
<feature type="compositionally biased region" description="Low complexity" evidence="2">
    <location>
        <begin position="225"/>
        <end position="238"/>
    </location>
</feature>
<proteinExistence type="predicted"/>
<dbReference type="PANTHER" id="PTHR24637:SF423">
    <property type="entry name" value="NEMATODE CUTICLE COLLAGEN N-TERMINAL DOMAIN-CONTAINING PROTEIN"/>
    <property type="match status" value="1"/>
</dbReference>